<dbReference type="Proteomes" id="UP000005808">
    <property type="component" value="Unassembled WGS sequence"/>
</dbReference>
<dbReference type="AlphaFoldDB" id="H1S856"/>
<evidence type="ECO:0000313" key="3">
    <source>
        <dbReference type="EMBL" id="EHP41325.1"/>
    </source>
</evidence>
<proteinExistence type="predicted"/>
<dbReference type="EMBL" id="AHJE01000050">
    <property type="protein sequence ID" value="EHP41325.1"/>
    <property type="molecule type" value="Genomic_DNA"/>
</dbReference>
<reference evidence="3 4" key="1">
    <citation type="journal article" date="2012" name="J. Bacteriol.">
        <title>De Novo Genome Project of Cupriavidus basilensis OR16.</title>
        <authorList>
            <person name="Cserhati M."/>
            <person name="Kriszt B."/>
            <person name="Szoboszlay S."/>
            <person name="Toth A."/>
            <person name="Szabo I."/>
            <person name="Tancsics A."/>
            <person name="Nagy I."/>
            <person name="Horvath B."/>
            <person name="Nagy I."/>
            <person name="Kukolya J."/>
        </authorList>
    </citation>
    <scope>NUCLEOTIDE SEQUENCE [LARGE SCALE GENOMIC DNA]</scope>
    <source>
        <strain evidence="3 4">OR16</strain>
    </source>
</reference>
<gene>
    <name evidence="3" type="ORF">OR16_20772</name>
</gene>
<dbReference type="InterPro" id="IPR051785">
    <property type="entry name" value="MMCE/EMCE_epimerase"/>
</dbReference>
<dbReference type="RefSeq" id="WP_006159607.1">
    <property type="nucleotide sequence ID" value="NZ_AHJE01000050.1"/>
</dbReference>
<accession>H1S856</accession>
<keyword evidence="1" id="KW-0479">Metal-binding</keyword>
<evidence type="ECO:0000259" key="2">
    <source>
        <dbReference type="PROSITE" id="PS51819"/>
    </source>
</evidence>
<dbReference type="InterPro" id="IPR029068">
    <property type="entry name" value="Glyas_Bleomycin-R_OHBP_Dase"/>
</dbReference>
<dbReference type="InterPro" id="IPR004360">
    <property type="entry name" value="Glyas_Fos-R_dOase_dom"/>
</dbReference>
<keyword evidence="3" id="KW-0223">Dioxygenase</keyword>
<keyword evidence="3" id="KW-0560">Oxidoreductase</keyword>
<sequence>MIKIRGAKYVVYGVSDLAKTRGFMADFGLVPVDWPGRAAYFRGALSSPYLYVAEQAAEPALKAIGLEVGSVEDLTHAMRFEGASRIRELDRPGGGLCVDVELPGGVRLELVHGIEDVAELPVHPPCVLNEGIRKARFNVPQRPRGGPCQVLRLGHIALAVPDPVAARDWAVRNLGMIVSDSMLQSGSTDEYLGFFMRCDQGATPTDHHTLLIAKAEATNVHHVSFEVQDFDAVHMGHEWLKAKGYKAHWGVGRHVLGSQVFDYWWDPDGFRVEHYADGDLYDNTVPAMTVEGTDDQLWIWGPEVPLAFFQQTREA</sequence>
<feature type="domain" description="VOC" evidence="2">
    <location>
        <begin position="152"/>
        <end position="277"/>
    </location>
</feature>
<evidence type="ECO:0000256" key="1">
    <source>
        <dbReference type="ARBA" id="ARBA00022723"/>
    </source>
</evidence>
<dbReference type="GO" id="GO:0046491">
    <property type="term" value="P:L-methylmalonyl-CoA metabolic process"/>
    <property type="evidence" value="ECO:0007669"/>
    <property type="project" value="TreeGrafter"/>
</dbReference>
<dbReference type="Gene3D" id="3.10.180.10">
    <property type="entry name" value="2,3-Dihydroxybiphenyl 1,2-Dioxygenase, domain 1"/>
    <property type="match status" value="2"/>
</dbReference>
<dbReference type="GO" id="GO:0051213">
    <property type="term" value="F:dioxygenase activity"/>
    <property type="evidence" value="ECO:0007669"/>
    <property type="project" value="UniProtKB-KW"/>
</dbReference>
<dbReference type="PANTHER" id="PTHR43048">
    <property type="entry name" value="METHYLMALONYL-COA EPIMERASE"/>
    <property type="match status" value="1"/>
</dbReference>
<dbReference type="InterPro" id="IPR037523">
    <property type="entry name" value="VOC_core"/>
</dbReference>
<organism evidence="3 4">
    <name type="scientific">Cupriavidus basilensis OR16</name>
    <dbReference type="NCBI Taxonomy" id="1127483"/>
    <lineage>
        <taxon>Bacteria</taxon>
        <taxon>Pseudomonadati</taxon>
        <taxon>Pseudomonadota</taxon>
        <taxon>Betaproteobacteria</taxon>
        <taxon>Burkholderiales</taxon>
        <taxon>Burkholderiaceae</taxon>
        <taxon>Cupriavidus</taxon>
    </lineage>
</organism>
<dbReference type="PANTHER" id="PTHR43048:SF3">
    <property type="entry name" value="METHYLMALONYL-COA EPIMERASE, MITOCHONDRIAL"/>
    <property type="match status" value="1"/>
</dbReference>
<dbReference type="GO" id="GO:0046872">
    <property type="term" value="F:metal ion binding"/>
    <property type="evidence" value="ECO:0007669"/>
    <property type="project" value="UniProtKB-KW"/>
</dbReference>
<dbReference type="SUPFAM" id="SSF54593">
    <property type="entry name" value="Glyoxalase/Bleomycin resistance protein/Dihydroxybiphenyl dioxygenase"/>
    <property type="match status" value="1"/>
</dbReference>
<protein>
    <submittedName>
        <fullName evidence="3">Glyoxalase/bleomycin resistance protein/dioxygenase</fullName>
    </submittedName>
</protein>
<dbReference type="GO" id="GO:0004493">
    <property type="term" value="F:methylmalonyl-CoA epimerase activity"/>
    <property type="evidence" value="ECO:0007669"/>
    <property type="project" value="TreeGrafter"/>
</dbReference>
<dbReference type="Pfam" id="PF00903">
    <property type="entry name" value="Glyoxalase"/>
    <property type="match status" value="1"/>
</dbReference>
<dbReference type="PATRIC" id="fig|1127483.3.peg.4166"/>
<name>H1S856_9BURK</name>
<dbReference type="OrthoDB" id="8676366at2"/>
<feature type="domain" description="VOC" evidence="2">
    <location>
        <begin position="6"/>
        <end position="113"/>
    </location>
</feature>
<dbReference type="PROSITE" id="PS51819">
    <property type="entry name" value="VOC"/>
    <property type="match status" value="2"/>
</dbReference>
<evidence type="ECO:0000313" key="4">
    <source>
        <dbReference type="Proteomes" id="UP000005808"/>
    </source>
</evidence>
<comment type="caution">
    <text evidence="3">The sequence shown here is derived from an EMBL/GenBank/DDBJ whole genome shotgun (WGS) entry which is preliminary data.</text>
</comment>